<evidence type="ECO:0000313" key="2">
    <source>
        <dbReference type="Proteomes" id="UP000799755"/>
    </source>
</evidence>
<gene>
    <name evidence="1" type="ORF">BDR25DRAFT_285399</name>
</gene>
<name>A0ACB6QY54_9PLEO</name>
<comment type="caution">
    <text evidence="1">The sequence shown here is derived from an EMBL/GenBank/DDBJ whole genome shotgun (WGS) entry which is preliminary data.</text>
</comment>
<protein>
    <submittedName>
        <fullName evidence="1">Uncharacterized protein</fullName>
    </submittedName>
</protein>
<keyword evidence="2" id="KW-1185">Reference proteome</keyword>
<proteinExistence type="predicted"/>
<dbReference type="Proteomes" id="UP000799755">
    <property type="component" value="Unassembled WGS sequence"/>
</dbReference>
<accession>A0ACB6QY54</accession>
<sequence>MAEEVYEIQNRALDTQAQTHIPKTERADTTRNSTHSSITAREPATTKLKLNAYPLLILCVYMMLALVAWIFTCVASQHPIRGLKSYTGPSDYRVDELHFFHVNEKYIRGTEILRSIVTLLTIPVTSAICSMAAVAYMQAGSLRRDLSLRQLMALADQGWASPRIWMKLVDVRGKLIIMKAGSLPLFIAFTLTLIGSISQIMQETLATTKTIKGSVDVPQSIPSLVDIPNIFNLDGYQNYDDGELVYVLRNLIDTATKYDAQPNMWSHEGTLPSNGRYIDSRYSHPDVFISEIPANFSTGVYNTPQFVPRMNSTTNYTRVLEGDFTSNCRNETDTGGFYAQYTSRGYVEHSLIACMASDLRNSPWKPTRDRQDITETLYLNITTGSISSSNSEFYRATVWTTLGYFELPREANGNQPGPLLAKDPIPKNSKQLRYAANGRTNYHPRDAVSNISTTNLGNETLIAVTHKGPLLSLTLALFGNGSYIETRLQHPEAYIETRPAFNDQNTRRPFTDLCVALRPFALYQDRGCITDWDMISDESSIMSGWLFPFTHNMPSFQSAMDAGVFLANRLFLTRGVLMDDHKSRNLQVWYEKGVDTIRLEMSHRAMIAGSVFLGLHLFGLLCLAMYVFVMMPWANNLGAEVMLRVGASYVGQLGVAEGAGWEAVYDELPGYIGDARPEGEIGRVEMGAGAAIRAGRRRYEYMR</sequence>
<organism evidence="1 2">
    <name type="scientific">Lindgomyces ingoldianus</name>
    <dbReference type="NCBI Taxonomy" id="673940"/>
    <lineage>
        <taxon>Eukaryota</taxon>
        <taxon>Fungi</taxon>
        <taxon>Dikarya</taxon>
        <taxon>Ascomycota</taxon>
        <taxon>Pezizomycotina</taxon>
        <taxon>Dothideomycetes</taxon>
        <taxon>Pleosporomycetidae</taxon>
        <taxon>Pleosporales</taxon>
        <taxon>Lindgomycetaceae</taxon>
        <taxon>Lindgomyces</taxon>
    </lineage>
</organism>
<reference evidence="1" key="1">
    <citation type="journal article" date="2020" name="Stud. Mycol.">
        <title>101 Dothideomycetes genomes: a test case for predicting lifestyles and emergence of pathogens.</title>
        <authorList>
            <person name="Haridas S."/>
            <person name="Albert R."/>
            <person name="Binder M."/>
            <person name="Bloem J."/>
            <person name="Labutti K."/>
            <person name="Salamov A."/>
            <person name="Andreopoulos B."/>
            <person name="Baker S."/>
            <person name="Barry K."/>
            <person name="Bills G."/>
            <person name="Bluhm B."/>
            <person name="Cannon C."/>
            <person name="Castanera R."/>
            <person name="Culley D."/>
            <person name="Daum C."/>
            <person name="Ezra D."/>
            <person name="Gonzalez J."/>
            <person name="Henrissat B."/>
            <person name="Kuo A."/>
            <person name="Liang C."/>
            <person name="Lipzen A."/>
            <person name="Lutzoni F."/>
            <person name="Magnuson J."/>
            <person name="Mondo S."/>
            <person name="Nolan M."/>
            <person name="Ohm R."/>
            <person name="Pangilinan J."/>
            <person name="Park H.-J."/>
            <person name="Ramirez L."/>
            <person name="Alfaro M."/>
            <person name="Sun H."/>
            <person name="Tritt A."/>
            <person name="Yoshinaga Y."/>
            <person name="Zwiers L.-H."/>
            <person name="Turgeon B."/>
            <person name="Goodwin S."/>
            <person name="Spatafora J."/>
            <person name="Crous P."/>
            <person name="Grigoriev I."/>
        </authorList>
    </citation>
    <scope>NUCLEOTIDE SEQUENCE</scope>
    <source>
        <strain evidence="1">ATCC 200398</strain>
    </source>
</reference>
<evidence type="ECO:0000313" key="1">
    <source>
        <dbReference type="EMBL" id="KAF2471795.1"/>
    </source>
</evidence>
<dbReference type="EMBL" id="MU003504">
    <property type="protein sequence ID" value="KAF2471795.1"/>
    <property type="molecule type" value="Genomic_DNA"/>
</dbReference>